<dbReference type="Pfam" id="PF13720">
    <property type="entry name" value="Acetyltransf_11"/>
    <property type="match status" value="1"/>
</dbReference>
<evidence type="ECO:0000256" key="1">
    <source>
        <dbReference type="ARBA" id="ARBA00022490"/>
    </source>
</evidence>
<keyword evidence="5 8" id="KW-0677">Repeat</keyword>
<organism evidence="10 11">
    <name type="scientific">Ramlibacter monticola</name>
    <dbReference type="NCBI Taxonomy" id="1926872"/>
    <lineage>
        <taxon>Bacteria</taxon>
        <taxon>Pseudomonadati</taxon>
        <taxon>Pseudomonadota</taxon>
        <taxon>Betaproteobacteria</taxon>
        <taxon>Burkholderiales</taxon>
        <taxon>Comamonadaceae</taxon>
        <taxon>Ramlibacter</taxon>
    </lineage>
</organism>
<evidence type="ECO:0000256" key="5">
    <source>
        <dbReference type="ARBA" id="ARBA00022737"/>
    </source>
</evidence>
<dbReference type="PROSITE" id="PS00101">
    <property type="entry name" value="HEXAPEP_TRANSFERASES"/>
    <property type="match status" value="1"/>
</dbReference>
<accession>A0A936Z226</accession>
<dbReference type="PANTHER" id="PTHR43480:SF1">
    <property type="entry name" value="ACYL-[ACYL-CARRIER-PROTEIN]--UDP-N-ACETYLGLUCOSAMINE O-ACYLTRANSFERASE, MITOCHONDRIAL-RELATED"/>
    <property type="match status" value="1"/>
</dbReference>
<dbReference type="SUPFAM" id="SSF51161">
    <property type="entry name" value="Trimeric LpxA-like enzymes"/>
    <property type="match status" value="1"/>
</dbReference>
<dbReference type="CDD" id="cd03351">
    <property type="entry name" value="LbH_UDP-GlcNAc_AT"/>
    <property type="match status" value="1"/>
</dbReference>
<dbReference type="PANTHER" id="PTHR43480">
    <property type="entry name" value="ACYL-[ACYL-CARRIER-PROTEIN]--UDP-N-ACETYLGLUCOSAMINE O-ACYLTRANSFERASE"/>
    <property type="match status" value="1"/>
</dbReference>
<dbReference type="InterPro" id="IPR011004">
    <property type="entry name" value="Trimer_LpxA-like_sf"/>
</dbReference>
<feature type="domain" description="UDP N-acetylglucosamine O-acyltransferase C-terminal" evidence="9">
    <location>
        <begin position="176"/>
        <end position="260"/>
    </location>
</feature>
<dbReference type="Pfam" id="PF00132">
    <property type="entry name" value="Hexapep"/>
    <property type="match status" value="1"/>
</dbReference>
<comment type="subcellular location">
    <subcellularLocation>
        <location evidence="8">Cytoplasm</location>
    </subcellularLocation>
</comment>
<dbReference type="GO" id="GO:0016020">
    <property type="term" value="C:membrane"/>
    <property type="evidence" value="ECO:0007669"/>
    <property type="project" value="GOC"/>
</dbReference>
<dbReference type="GO" id="GO:0009245">
    <property type="term" value="P:lipid A biosynthetic process"/>
    <property type="evidence" value="ECO:0007669"/>
    <property type="project" value="UniProtKB-UniRule"/>
</dbReference>
<evidence type="ECO:0000256" key="7">
    <source>
        <dbReference type="ARBA" id="ARBA00023315"/>
    </source>
</evidence>
<dbReference type="InterPro" id="IPR010137">
    <property type="entry name" value="Lipid_A_LpxA"/>
</dbReference>
<dbReference type="GO" id="GO:0005737">
    <property type="term" value="C:cytoplasm"/>
    <property type="evidence" value="ECO:0007669"/>
    <property type="project" value="UniProtKB-SubCell"/>
</dbReference>
<evidence type="ECO:0000256" key="8">
    <source>
        <dbReference type="HAMAP-Rule" id="MF_00387"/>
    </source>
</evidence>
<evidence type="ECO:0000259" key="9">
    <source>
        <dbReference type="Pfam" id="PF13720"/>
    </source>
</evidence>
<keyword evidence="4 8" id="KW-0808">Transferase</keyword>
<dbReference type="InterPro" id="IPR018357">
    <property type="entry name" value="Hexapep_transf_CS"/>
</dbReference>
<keyword evidence="3 8" id="KW-0441">Lipid A biosynthesis</keyword>
<reference evidence="10 11" key="1">
    <citation type="journal article" date="2017" name="Int. J. Syst. Evol. Microbiol.">
        <title>Ramlibacter monticola sp. nov., isolated from forest soil.</title>
        <authorList>
            <person name="Chaudhary D.K."/>
            <person name="Kim J."/>
        </authorList>
    </citation>
    <scope>NUCLEOTIDE SEQUENCE [LARGE SCALE GENOMIC DNA]</scope>
    <source>
        <strain evidence="10 11">KACC 19175</strain>
    </source>
</reference>
<comment type="subunit">
    <text evidence="8">Homotrimer.</text>
</comment>
<evidence type="ECO:0000256" key="4">
    <source>
        <dbReference type="ARBA" id="ARBA00022679"/>
    </source>
</evidence>
<dbReference type="PIRSF" id="PIRSF000456">
    <property type="entry name" value="UDP-GlcNAc_acltr"/>
    <property type="match status" value="1"/>
</dbReference>
<gene>
    <name evidence="8 10" type="primary">lpxA</name>
    <name evidence="10" type="ORF">JJ685_20805</name>
</gene>
<dbReference type="Gene3D" id="2.160.10.10">
    <property type="entry name" value="Hexapeptide repeat proteins"/>
    <property type="match status" value="1"/>
</dbReference>
<comment type="catalytic activity">
    <reaction evidence="8">
        <text>a (3R)-hydroxyacyl-[ACP] + UDP-N-acetyl-alpha-D-glucosamine = a UDP-3-O-[(3R)-3-hydroxyacyl]-N-acetyl-alpha-D-glucosamine + holo-[ACP]</text>
        <dbReference type="Rhea" id="RHEA:67812"/>
        <dbReference type="Rhea" id="RHEA-COMP:9685"/>
        <dbReference type="Rhea" id="RHEA-COMP:9945"/>
        <dbReference type="ChEBI" id="CHEBI:57705"/>
        <dbReference type="ChEBI" id="CHEBI:64479"/>
        <dbReference type="ChEBI" id="CHEBI:78827"/>
        <dbReference type="ChEBI" id="CHEBI:173225"/>
        <dbReference type="EC" id="2.3.1.129"/>
    </reaction>
</comment>
<keyword evidence="7 8" id="KW-0012">Acyltransferase</keyword>
<evidence type="ECO:0000256" key="3">
    <source>
        <dbReference type="ARBA" id="ARBA00022556"/>
    </source>
</evidence>
<sequence>MANIHPTAIVDPQAELDESVVIGAYTLVGPHVKIAAGTTVGPHVVIEGHTTIGRDNRIFQFGSIGAANQDKKYQGEPTELVIGDRNTIREFVTLHVGTVQDKAVTRIGDDNWIMAYTHIAHDCVVGSHTTLANNATLAGHVELGDWVTVGGLTGIHQFVKVGAHAMLGFASAVSQDIPPYMLVDGNPLAVRGINAVGLRRRDFSNERIAAVKQMHKLLYREGRTLESAREAIAALAQATPEASADVALMGAFLAGATRGIAR</sequence>
<dbReference type="NCBIfam" id="TIGR01852">
    <property type="entry name" value="lipid_A_lpxA"/>
    <property type="match status" value="1"/>
</dbReference>
<dbReference type="Proteomes" id="UP000599109">
    <property type="component" value="Unassembled WGS sequence"/>
</dbReference>
<evidence type="ECO:0000256" key="2">
    <source>
        <dbReference type="ARBA" id="ARBA00022516"/>
    </source>
</evidence>
<keyword evidence="11" id="KW-1185">Reference proteome</keyword>
<dbReference type="GO" id="GO:0008780">
    <property type="term" value="F:acyl-[acyl-carrier-protein]-UDP-N-acetylglucosamine O-acyltransferase activity"/>
    <property type="evidence" value="ECO:0007669"/>
    <property type="project" value="UniProtKB-UniRule"/>
</dbReference>
<evidence type="ECO:0000256" key="6">
    <source>
        <dbReference type="ARBA" id="ARBA00023098"/>
    </source>
</evidence>
<protein>
    <recommendedName>
        <fullName evidence="8">Acyl-[acyl-carrier-protein]--UDP-N-acetylglucosamine O-acyltransferase</fullName>
        <shortName evidence="8">UDP-N-acetylglucosamine acyltransferase</shortName>
        <ecNumber evidence="8">2.3.1.129</ecNumber>
    </recommendedName>
</protein>
<proteinExistence type="inferred from homology"/>
<name>A0A936Z226_9BURK</name>
<comment type="caution">
    <text evidence="10">The sequence shown here is derived from an EMBL/GenBank/DDBJ whole genome shotgun (WGS) entry which is preliminary data.</text>
</comment>
<dbReference type="RefSeq" id="WP_201676268.1">
    <property type="nucleotide sequence ID" value="NZ_JAEQNE010000006.1"/>
</dbReference>
<comment type="similarity">
    <text evidence="8">Belongs to the transferase hexapeptide repeat family. LpxA subfamily.</text>
</comment>
<dbReference type="Gene3D" id="1.20.1180.10">
    <property type="entry name" value="Udp N-acetylglucosamine O-acyltransferase, C-terminal domain"/>
    <property type="match status" value="1"/>
</dbReference>
<keyword evidence="6 8" id="KW-0443">Lipid metabolism</keyword>
<evidence type="ECO:0000313" key="10">
    <source>
        <dbReference type="EMBL" id="MBL0393590.1"/>
    </source>
</evidence>
<dbReference type="InterPro" id="IPR037157">
    <property type="entry name" value="Acetyltransf_C_sf"/>
</dbReference>
<comment type="function">
    <text evidence="8">Involved in the biosynthesis of lipid A, a phosphorylated glycolipid that anchors the lipopolysaccharide to the outer membrane of the cell.</text>
</comment>
<keyword evidence="1 8" id="KW-0963">Cytoplasm</keyword>
<dbReference type="AlphaFoldDB" id="A0A936Z226"/>
<dbReference type="InterPro" id="IPR001451">
    <property type="entry name" value="Hexapep"/>
</dbReference>
<dbReference type="NCBIfam" id="NF003657">
    <property type="entry name" value="PRK05289.1"/>
    <property type="match status" value="1"/>
</dbReference>
<evidence type="ECO:0000313" key="11">
    <source>
        <dbReference type="Proteomes" id="UP000599109"/>
    </source>
</evidence>
<dbReference type="HAMAP" id="MF_00387">
    <property type="entry name" value="LpxA"/>
    <property type="match status" value="1"/>
</dbReference>
<comment type="pathway">
    <text evidence="8">Glycolipid biosynthesis; lipid IV(A) biosynthesis; lipid IV(A) from (3R)-3-hydroxytetradecanoyl-[acyl-carrier-protein] and UDP-N-acetyl-alpha-D-glucosamine: step 1/6.</text>
</comment>
<dbReference type="InterPro" id="IPR029098">
    <property type="entry name" value="Acetyltransf_C"/>
</dbReference>
<keyword evidence="2 8" id="KW-0444">Lipid biosynthesis</keyword>
<dbReference type="EMBL" id="JAEQNE010000006">
    <property type="protein sequence ID" value="MBL0393590.1"/>
    <property type="molecule type" value="Genomic_DNA"/>
</dbReference>
<dbReference type="EC" id="2.3.1.129" evidence="8"/>